<accession>N1UX75</accession>
<protein>
    <recommendedName>
        <fullName evidence="1">Zinc finger CGNR domain-containing protein</fullName>
    </recommendedName>
</protein>
<evidence type="ECO:0000259" key="1">
    <source>
        <dbReference type="Pfam" id="PF11706"/>
    </source>
</evidence>
<evidence type="ECO:0000313" key="3">
    <source>
        <dbReference type="Proteomes" id="UP000010729"/>
    </source>
</evidence>
<dbReference type="EMBL" id="ANPE02000288">
    <property type="protein sequence ID" value="EMY32349.1"/>
    <property type="molecule type" value="Genomic_DNA"/>
</dbReference>
<keyword evidence="3" id="KW-1185">Reference proteome</keyword>
<feature type="domain" description="Zinc finger CGNR" evidence="1">
    <location>
        <begin position="134"/>
        <end position="177"/>
    </location>
</feature>
<dbReference type="Pfam" id="PF07336">
    <property type="entry name" value="ABATE"/>
    <property type="match status" value="1"/>
</dbReference>
<proteinExistence type="predicted"/>
<reference evidence="2 3" key="1">
    <citation type="journal article" date="2013" name="Genome Announc.">
        <title>Draft Genome Sequence of Arthrobacter crystallopoietes Strain BAB-32, Revealing Genes for Bioremediation.</title>
        <authorList>
            <person name="Joshi M.N."/>
            <person name="Pandit A.S."/>
            <person name="Sharma A."/>
            <person name="Pandya R.V."/>
            <person name="Desai S.M."/>
            <person name="Saxena A.K."/>
            <person name="Bagatharia S.B."/>
        </authorList>
    </citation>
    <scope>NUCLEOTIDE SEQUENCE [LARGE SCALE GENOMIC DNA]</scope>
    <source>
        <strain evidence="2 3">BAB-32</strain>
    </source>
</reference>
<dbReference type="Pfam" id="PF11706">
    <property type="entry name" value="zf-CGNR"/>
    <property type="match status" value="1"/>
</dbReference>
<dbReference type="OrthoDB" id="3531194at2"/>
<evidence type="ECO:0000313" key="2">
    <source>
        <dbReference type="EMBL" id="EMY32349.1"/>
    </source>
</evidence>
<comment type="caution">
    <text evidence="2">The sequence shown here is derived from an EMBL/GenBank/DDBJ whole genome shotgun (WGS) entry which is preliminary data.</text>
</comment>
<dbReference type="RefSeq" id="WP_005274681.1">
    <property type="nucleotide sequence ID" value="NZ_ANPE02000288.1"/>
</dbReference>
<name>N1UX75_9MICC</name>
<dbReference type="PANTHER" id="PTHR35525:SF3">
    <property type="entry name" value="BLL6575 PROTEIN"/>
    <property type="match status" value="1"/>
</dbReference>
<dbReference type="InterPro" id="IPR023286">
    <property type="entry name" value="ABATE_dom_sf"/>
</dbReference>
<dbReference type="InterPro" id="IPR021005">
    <property type="entry name" value="Znf_CGNR"/>
</dbReference>
<dbReference type="AlphaFoldDB" id="N1UX75"/>
<sequence length="191" mass="21639">MVFAHDTERSLIDAAKLINTAENDVDQLKTMADLDEFLRVNEFTGSRTHTMHELRAVRHLRPQLRAVWTADEDEAVRLVNNILRNGRALPQLVRHDHWPYHLHATTPDAPLEIRMAVEVAMAFVDVIREQELQRLRVCEADGCNAVLVDLSRNRSKRFCDTGNCANRTHVAAYRARKAAAPPLRIGDSSVG</sequence>
<dbReference type="InterPro" id="IPR010852">
    <property type="entry name" value="ABATE"/>
</dbReference>
<gene>
    <name evidence="2" type="ORF">D477_020678</name>
</gene>
<dbReference type="PANTHER" id="PTHR35525">
    <property type="entry name" value="BLL6575 PROTEIN"/>
    <property type="match status" value="1"/>
</dbReference>
<organism evidence="2 3">
    <name type="scientific">Arthrobacter crystallopoietes BAB-32</name>
    <dbReference type="NCBI Taxonomy" id="1246476"/>
    <lineage>
        <taxon>Bacteria</taxon>
        <taxon>Bacillati</taxon>
        <taxon>Actinomycetota</taxon>
        <taxon>Actinomycetes</taxon>
        <taxon>Micrococcales</taxon>
        <taxon>Micrococcaceae</taxon>
        <taxon>Crystallibacter</taxon>
    </lineage>
</organism>
<dbReference type="SUPFAM" id="SSF160904">
    <property type="entry name" value="Jann2411-like"/>
    <property type="match status" value="1"/>
</dbReference>
<dbReference type="Gene3D" id="1.10.3300.10">
    <property type="entry name" value="Jann2411-like domain"/>
    <property type="match status" value="1"/>
</dbReference>
<dbReference type="Proteomes" id="UP000010729">
    <property type="component" value="Unassembled WGS sequence"/>
</dbReference>